<dbReference type="GO" id="GO:0006065">
    <property type="term" value="P:UDP-glucuronate biosynthetic process"/>
    <property type="evidence" value="ECO:0007669"/>
    <property type="project" value="UniProtKB-UniPathway"/>
</dbReference>
<dbReference type="InterPro" id="IPR008927">
    <property type="entry name" value="6-PGluconate_DH-like_C_sf"/>
</dbReference>
<dbReference type="SUPFAM" id="SSF51735">
    <property type="entry name" value="NAD(P)-binding Rossmann-fold domains"/>
    <property type="match status" value="1"/>
</dbReference>
<evidence type="ECO:0000256" key="4">
    <source>
        <dbReference type="ARBA" id="ARBA00047473"/>
    </source>
</evidence>
<reference evidence="7" key="1">
    <citation type="submission" date="2018-05" db="EMBL/GenBank/DDBJ databases">
        <authorList>
            <person name="Lanie J.A."/>
            <person name="Ng W.-L."/>
            <person name="Kazmierczak K.M."/>
            <person name="Andrzejewski T.M."/>
            <person name="Davidsen T.M."/>
            <person name="Wayne K.J."/>
            <person name="Tettelin H."/>
            <person name="Glass J.I."/>
            <person name="Rusch D."/>
            <person name="Podicherti R."/>
            <person name="Tsui H.-C.T."/>
            <person name="Winkler M.E."/>
        </authorList>
    </citation>
    <scope>NUCLEOTIDE SEQUENCE</scope>
</reference>
<comment type="similarity">
    <text evidence="2">Belongs to the UDP-glucose/GDP-mannose dehydrogenase family.</text>
</comment>
<feature type="non-terminal residue" evidence="7">
    <location>
        <position position="1"/>
    </location>
</feature>
<evidence type="ECO:0000256" key="1">
    <source>
        <dbReference type="ARBA" id="ARBA00004701"/>
    </source>
</evidence>
<dbReference type="PIRSF" id="PIRSF000124">
    <property type="entry name" value="UDPglc_GDPman_dh"/>
    <property type="match status" value="1"/>
</dbReference>
<name>A0A382KHQ4_9ZZZZ</name>
<dbReference type="GO" id="GO:0000271">
    <property type="term" value="P:polysaccharide biosynthetic process"/>
    <property type="evidence" value="ECO:0007669"/>
    <property type="project" value="InterPro"/>
</dbReference>
<sequence length="297" mass="32638">VLLKVAIIGLGFVGLSFAVVLSQKNFPVLGIDIDQGKILKIKKNIAPFFEPKLNNYLRNAQKKSLQISDDLDLAVRNCDLIFITVSTPSLNSGAIDLKFIKTVIVSIGKILEKTKNKPIIIIKSTVIPQSSLNILLPLLEKYSKKSNGKGFGFITNPEFLREGSAIDDTINPHIVVVGGSEKKHIKKMKKFYSMVYKKDIPIIITNHLNAELIKYANNSFLATKISFINQLANICQKLPNANVDIIANAIGLDPRIGNLFLNAGPGFGGSCLPKDLNALINFSSKIGYKNSFLTEVR</sequence>
<dbReference type="NCBIfam" id="TIGR03026">
    <property type="entry name" value="NDP-sugDHase"/>
    <property type="match status" value="1"/>
</dbReference>
<evidence type="ECO:0000259" key="5">
    <source>
        <dbReference type="Pfam" id="PF00984"/>
    </source>
</evidence>
<evidence type="ECO:0000256" key="3">
    <source>
        <dbReference type="ARBA" id="ARBA00012954"/>
    </source>
</evidence>
<dbReference type="GO" id="GO:0051287">
    <property type="term" value="F:NAD binding"/>
    <property type="evidence" value="ECO:0007669"/>
    <property type="project" value="InterPro"/>
</dbReference>
<protein>
    <recommendedName>
        <fullName evidence="3">UDP-glucose 6-dehydrogenase</fullName>
        <ecNumber evidence="3">1.1.1.22</ecNumber>
    </recommendedName>
</protein>
<accession>A0A382KHQ4</accession>
<gene>
    <name evidence="7" type="ORF">METZ01_LOCUS275746</name>
</gene>
<dbReference type="EMBL" id="UINC01080187">
    <property type="protein sequence ID" value="SVC22892.1"/>
    <property type="molecule type" value="Genomic_DNA"/>
</dbReference>
<feature type="non-terminal residue" evidence="7">
    <location>
        <position position="297"/>
    </location>
</feature>
<evidence type="ECO:0000259" key="6">
    <source>
        <dbReference type="Pfam" id="PF03721"/>
    </source>
</evidence>
<dbReference type="AlphaFoldDB" id="A0A382KHQ4"/>
<feature type="domain" description="UDP-glucose/GDP-mannose dehydrogenase N-terminal" evidence="6">
    <location>
        <begin position="4"/>
        <end position="189"/>
    </location>
</feature>
<evidence type="ECO:0000313" key="7">
    <source>
        <dbReference type="EMBL" id="SVC22892.1"/>
    </source>
</evidence>
<comment type="catalytic activity">
    <reaction evidence="4">
        <text>UDP-alpha-D-glucose + 2 NAD(+) + H2O = UDP-alpha-D-glucuronate + 2 NADH + 3 H(+)</text>
        <dbReference type="Rhea" id="RHEA:23596"/>
        <dbReference type="ChEBI" id="CHEBI:15377"/>
        <dbReference type="ChEBI" id="CHEBI:15378"/>
        <dbReference type="ChEBI" id="CHEBI:57540"/>
        <dbReference type="ChEBI" id="CHEBI:57945"/>
        <dbReference type="ChEBI" id="CHEBI:58052"/>
        <dbReference type="ChEBI" id="CHEBI:58885"/>
        <dbReference type="EC" id="1.1.1.22"/>
    </reaction>
</comment>
<dbReference type="Gene3D" id="3.40.50.720">
    <property type="entry name" value="NAD(P)-binding Rossmann-like Domain"/>
    <property type="match status" value="2"/>
</dbReference>
<dbReference type="EC" id="1.1.1.22" evidence="3"/>
<comment type="pathway">
    <text evidence="1">Nucleotide-sugar biosynthesis; UDP-alpha-D-glucuronate biosynthesis; UDP-alpha-D-glucuronate from UDP-alpha-D-glucose: step 1/1.</text>
</comment>
<feature type="domain" description="UDP-glucose/GDP-mannose dehydrogenase dimerisation" evidence="5">
    <location>
        <begin position="209"/>
        <end position="296"/>
    </location>
</feature>
<dbReference type="InterPro" id="IPR014026">
    <property type="entry name" value="UDP-Glc/GDP-Man_DH_dimer"/>
</dbReference>
<dbReference type="Gene3D" id="1.20.5.100">
    <property type="entry name" value="Cytochrome c1, transmembrane anchor, C-terminal"/>
    <property type="match status" value="1"/>
</dbReference>
<evidence type="ECO:0000256" key="2">
    <source>
        <dbReference type="ARBA" id="ARBA00006601"/>
    </source>
</evidence>
<dbReference type="GO" id="GO:0003979">
    <property type="term" value="F:UDP-glucose 6-dehydrogenase activity"/>
    <property type="evidence" value="ECO:0007669"/>
    <property type="project" value="UniProtKB-EC"/>
</dbReference>
<dbReference type="PANTHER" id="PTHR43750">
    <property type="entry name" value="UDP-GLUCOSE 6-DEHYDROGENASE TUAD"/>
    <property type="match status" value="1"/>
</dbReference>
<dbReference type="Pfam" id="PF00984">
    <property type="entry name" value="UDPG_MGDP_dh"/>
    <property type="match status" value="1"/>
</dbReference>
<dbReference type="InterPro" id="IPR036291">
    <property type="entry name" value="NAD(P)-bd_dom_sf"/>
</dbReference>
<dbReference type="UniPathway" id="UPA00038">
    <property type="reaction ID" value="UER00491"/>
</dbReference>
<dbReference type="InterPro" id="IPR001732">
    <property type="entry name" value="UDP-Glc/GDP-Man_DH_N"/>
</dbReference>
<dbReference type="PIRSF" id="PIRSF500134">
    <property type="entry name" value="UDPglc_DH_bac"/>
    <property type="match status" value="1"/>
</dbReference>
<dbReference type="InterPro" id="IPR028357">
    <property type="entry name" value="UDPglc_DH_bac"/>
</dbReference>
<proteinExistence type="inferred from homology"/>
<dbReference type="Pfam" id="PF03721">
    <property type="entry name" value="UDPG_MGDP_dh_N"/>
    <property type="match status" value="1"/>
</dbReference>
<organism evidence="7">
    <name type="scientific">marine metagenome</name>
    <dbReference type="NCBI Taxonomy" id="408172"/>
    <lineage>
        <taxon>unclassified sequences</taxon>
        <taxon>metagenomes</taxon>
        <taxon>ecological metagenomes</taxon>
    </lineage>
</organism>
<dbReference type="InterPro" id="IPR017476">
    <property type="entry name" value="UDP-Glc/GDP-Man"/>
</dbReference>
<dbReference type="SUPFAM" id="SSF48179">
    <property type="entry name" value="6-phosphogluconate dehydrogenase C-terminal domain-like"/>
    <property type="match status" value="1"/>
</dbReference>
<dbReference type="PANTHER" id="PTHR43750:SF3">
    <property type="entry name" value="UDP-GLUCOSE 6-DEHYDROGENASE TUAD"/>
    <property type="match status" value="1"/>
</dbReference>